<dbReference type="RefSeq" id="WP_171161686.1">
    <property type="nucleotide sequence ID" value="NZ_CP053073.1"/>
</dbReference>
<dbReference type="SUPFAM" id="SSF54637">
    <property type="entry name" value="Thioesterase/thiol ester dehydrase-isomerase"/>
    <property type="match status" value="2"/>
</dbReference>
<feature type="domain" description="FAS1-like dehydratase" evidence="1">
    <location>
        <begin position="24"/>
        <end position="150"/>
    </location>
</feature>
<evidence type="ECO:0000313" key="2">
    <source>
        <dbReference type="EMBL" id="QJR14889.1"/>
    </source>
</evidence>
<name>A0A6M4H5E9_9PROT</name>
<dbReference type="PANTHER" id="PTHR43664:SF1">
    <property type="entry name" value="BETA-METHYLMALYL-COA DEHYDRATASE"/>
    <property type="match status" value="1"/>
</dbReference>
<gene>
    <name evidence="2" type="primary">mch</name>
    <name evidence="2" type="ORF">DSM104440_01704</name>
</gene>
<proteinExistence type="predicted"/>
<accession>A0A6M4H5E9</accession>
<dbReference type="PANTHER" id="PTHR43664">
    <property type="entry name" value="MONOAMINE OXIDASE-RELATED"/>
    <property type="match status" value="1"/>
</dbReference>
<dbReference type="GO" id="GO:0016829">
    <property type="term" value="F:lyase activity"/>
    <property type="evidence" value="ECO:0007669"/>
    <property type="project" value="UniProtKB-KW"/>
</dbReference>
<protein>
    <submittedName>
        <fullName evidence="2">Beta-methylmalyl-CoA dehydratase</fullName>
        <ecNumber evidence="2">4.2.1.148</ecNumber>
    </submittedName>
</protein>
<reference evidence="2 3" key="1">
    <citation type="submission" date="2020-04" db="EMBL/GenBank/DDBJ databases">
        <title>Usitatibacter rugosus gen. nov., sp. nov. and Usitatibacter palustris sp. nov., novel members of Usitatibacteraceae fam. nov. within the order Nitrosomonadales isolated from soil.</title>
        <authorList>
            <person name="Huber K.J."/>
            <person name="Neumann-Schaal M."/>
            <person name="Geppert A."/>
            <person name="Luckner M."/>
            <person name="Wanner G."/>
            <person name="Overmann J."/>
        </authorList>
    </citation>
    <scope>NUCLEOTIDE SEQUENCE [LARGE SCALE GENOMIC DNA]</scope>
    <source>
        <strain evidence="2 3">Swamp67</strain>
    </source>
</reference>
<keyword evidence="3" id="KW-1185">Reference proteome</keyword>
<evidence type="ECO:0000259" key="1">
    <source>
        <dbReference type="Pfam" id="PF13452"/>
    </source>
</evidence>
<evidence type="ECO:0000313" key="3">
    <source>
        <dbReference type="Proteomes" id="UP000503096"/>
    </source>
</evidence>
<dbReference type="InterPro" id="IPR016790">
    <property type="entry name" value="Thiol_ester_hydratase_Rv0216"/>
</dbReference>
<keyword evidence="2" id="KW-0456">Lyase</keyword>
<dbReference type="CDD" id="cd03451">
    <property type="entry name" value="FkbR2"/>
    <property type="match status" value="2"/>
</dbReference>
<dbReference type="InterPro" id="IPR029069">
    <property type="entry name" value="HotDog_dom_sf"/>
</dbReference>
<dbReference type="AlphaFoldDB" id="A0A6M4H5E9"/>
<dbReference type="Proteomes" id="UP000503096">
    <property type="component" value="Chromosome"/>
</dbReference>
<organism evidence="2 3">
    <name type="scientific">Usitatibacter palustris</name>
    <dbReference type="NCBI Taxonomy" id="2732487"/>
    <lineage>
        <taxon>Bacteria</taxon>
        <taxon>Pseudomonadati</taxon>
        <taxon>Pseudomonadota</taxon>
        <taxon>Betaproteobacteria</taxon>
        <taxon>Nitrosomonadales</taxon>
        <taxon>Usitatibacteraceae</taxon>
        <taxon>Usitatibacter</taxon>
    </lineage>
</organism>
<dbReference type="KEGG" id="upl:DSM104440_01704"/>
<dbReference type="PIRSF" id="PIRSF021494">
    <property type="entry name" value="Rv0216_prd"/>
    <property type="match status" value="1"/>
</dbReference>
<dbReference type="InterPro" id="IPR052342">
    <property type="entry name" value="MCH/BMMD"/>
</dbReference>
<dbReference type="Pfam" id="PF13452">
    <property type="entry name" value="FAS1_DH_region"/>
    <property type="match status" value="1"/>
</dbReference>
<dbReference type="EMBL" id="CP053073">
    <property type="protein sequence ID" value="QJR14889.1"/>
    <property type="molecule type" value="Genomic_DNA"/>
</dbReference>
<dbReference type="Gene3D" id="3.10.129.10">
    <property type="entry name" value="Hotdog Thioesterase"/>
    <property type="match status" value="1"/>
</dbReference>
<dbReference type="InParanoid" id="A0A6M4H5E9"/>
<dbReference type="EC" id="4.2.1.148" evidence="2"/>
<dbReference type="InterPro" id="IPR039569">
    <property type="entry name" value="FAS1-like_DH_region"/>
</dbReference>
<sequence length="362" mass="38811">MSDAGTPVPTGSRPPDGFFFEDFAVGQRFGHATPRTITAGDCALYIGLTGARQPVHCAEPVARALGHPSCPVDDLLVFHLGFGKTVNDISYNAIANLGYAGLRFHEPVYVGDTLKSQTQVIGLKQNSNGKGGVVYVASRALNQHGRVVLDLARWVMVSKRNAAAPAPATVVPELPREVAVADLAVPKFLKPGALDLVATGGARLWDDYKAGETIDHPGGMTLEESDHMMATRLYQITSHIHFDAFRALSNQFGKRLIYGGHVISTGRALSHDGLENAFQIAAINGGTHANPTFAGDTLYCRHVVLDRMALPGRDDIGALRLRMLVAKNVTLAQLPAIAPGEKNGSVVLDLDYTVLIPRRQKP</sequence>